<proteinExistence type="predicted"/>
<protein>
    <submittedName>
        <fullName evidence="1">Uncharacterized protein</fullName>
    </submittedName>
</protein>
<accession>A0A0R1U788</accession>
<name>A0A0R1U788_9LACO</name>
<reference evidence="1 2" key="1">
    <citation type="journal article" date="2015" name="Genome Announc.">
        <title>Expanding the biotechnology potential of lactobacilli through comparative genomics of 213 strains and associated genera.</title>
        <authorList>
            <person name="Sun Z."/>
            <person name="Harris H.M."/>
            <person name="McCann A."/>
            <person name="Guo C."/>
            <person name="Argimon S."/>
            <person name="Zhang W."/>
            <person name="Yang X."/>
            <person name="Jeffery I.B."/>
            <person name="Cooney J.C."/>
            <person name="Kagawa T.F."/>
            <person name="Liu W."/>
            <person name="Song Y."/>
            <person name="Salvetti E."/>
            <person name="Wrobel A."/>
            <person name="Rasinkangas P."/>
            <person name="Parkhill J."/>
            <person name="Rea M.C."/>
            <person name="O'Sullivan O."/>
            <person name="Ritari J."/>
            <person name="Douillard F.P."/>
            <person name="Paul Ross R."/>
            <person name="Yang R."/>
            <person name="Briner A.E."/>
            <person name="Felis G.E."/>
            <person name="de Vos W.M."/>
            <person name="Barrangou R."/>
            <person name="Klaenhammer T.R."/>
            <person name="Caufield P.W."/>
            <person name="Cui Y."/>
            <person name="Zhang H."/>
            <person name="O'Toole P.W."/>
        </authorList>
    </citation>
    <scope>NUCLEOTIDE SEQUENCE [LARGE SCALE GENOMIC DNA]</scope>
    <source>
        <strain evidence="1 2">DSM 15945</strain>
    </source>
</reference>
<dbReference type="EMBL" id="AZFJ01000049">
    <property type="protein sequence ID" value="KRL85739.1"/>
    <property type="molecule type" value="Genomic_DNA"/>
</dbReference>
<sequence length="52" mass="5719">MVGAFLMVGLGGGSDRRNWLAILSQWFRLSGRAPRPSTCLTLTPGPDYRELP</sequence>
<dbReference type="Proteomes" id="UP000051922">
    <property type="component" value="Unassembled WGS sequence"/>
</dbReference>
<dbReference type="AlphaFoldDB" id="A0A0R1U788"/>
<organism evidence="1 2">
    <name type="scientific">Lacticaseibacillus pantheris DSM 15945 = JCM 12539 = NBRC 106106</name>
    <dbReference type="NCBI Taxonomy" id="1423783"/>
    <lineage>
        <taxon>Bacteria</taxon>
        <taxon>Bacillati</taxon>
        <taxon>Bacillota</taxon>
        <taxon>Bacilli</taxon>
        <taxon>Lactobacillales</taxon>
        <taxon>Lactobacillaceae</taxon>
        <taxon>Lacticaseibacillus</taxon>
    </lineage>
</organism>
<comment type="caution">
    <text evidence="1">The sequence shown here is derived from an EMBL/GenBank/DDBJ whole genome shotgun (WGS) entry which is preliminary data.</text>
</comment>
<keyword evidence="2" id="KW-1185">Reference proteome</keyword>
<gene>
    <name evidence="1" type="ORF">FC50_GL001127</name>
</gene>
<evidence type="ECO:0000313" key="1">
    <source>
        <dbReference type="EMBL" id="KRL85739.1"/>
    </source>
</evidence>
<dbReference type="PATRIC" id="fig|1423783.4.peg.1167"/>
<evidence type="ECO:0000313" key="2">
    <source>
        <dbReference type="Proteomes" id="UP000051922"/>
    </source>
</evidence>